<proteinExistence type="predicted"/>
<reference evidence="1 2" key="1">
    <citation type="submission" date="2016-10" db="EMBL/GenBank/DDBJ databases">
        <authorList>
            <person name="de Groot N.N."/>
        </authorList>
    </citation>
    <scope>NUCLEOTIDE SEQUENCE [LARGE SCALE GENOMIC DNA]</scope>
    <source>
        <strain evidence="1 2">DSM 26000</strain>
    </source>
</reference>
<dbReference type="EMBL" id="FOQT01000001">
    <property type="protein sequence ID" value="SFH88571.1"/>
    <property type="molecule type" value="Genomic_DNA"/>
</dbReference>
<dbReference type="RefSeq" id="WP_090078675.1">
    <property type="nucleotide sequence ID" value="NZ_FOQT01000001.1"/>
</dbReference>
<dbReference type="AlphaFoldDB" id="A0A1I3DQ22"/>
<sequence length="136" mass="16215">MKNIKLLYLIFLPLIIINCSANKVRYTFIPEQSLQNIKPDLNNLKLLLYIYPENDVNKKINIKTNNSVQLYLNKNTIKSEFLEIEIPINTKFLLVEYNGKRSKIEINFKYKYLYIEFRGKDLLETVYSDKKPVFID</sequence>
<evidence type="ECO:0000313" key="1">
    <source>
        <dbReference type="EMBL" id="SFH88571.1"/>
    </source>
</evidence>
<dbReference type="STRING" id="1125876.SAMN05443292_0616"/>
<evidence type="ECO:0000313" key="2">
    <source>
        <dbReference type="Proteomes" id="UP000198931"/>
    </source>
</evidence>
<gene>
    <name evidence="1" type="ORF">SAMN05443292_0616</name>
</gene>
<accession>A0A1I3DQ22</accession>
<organism evidence="1 2">
    <name type="scientific">Halpernia frigidisoli</name>
    <dbReference type="NCBI Taxonomy" id="1125876"/>
    <lineage>
        <taxon>Bacteria</taxon>
        <taxon>Pseudomonadati</taxon>
        <taxon>Bacteroidota</taxon>
        <taxon>Flavobacteriia</taxon>
        <taxon>Flavobacteriales</taxon>
        <taxon>Weeksellaceae</taxon>
        <taxon>Chryseobacterium group</taxon>
        <taxon>Halpernia</taxon>
    </lineage>
</organism>
<keyword evidence="2" id="KW-1185">Reference proteome</keyword>
<dbReference type="OrthoDB" id="1255824at2"/>
<dbReference type="Proteomes" id="UP000198931">
    <property type="component" value="Unassembled WGS sequence"/>
</dbReference>
<name>A0A1I3DQ22_9FLAO</name>
<protein>
    <submittedName>
        <fullName evidence="1">Uncharacterized protein</fullName>
    </submittedName>
</protein>